<accession>G3IA00</accession>
<evidence type="ECO:0000313" key="3">
    <source>
        <dbReference type="Proteomes" id="UP000001075"/>
    </source>
</evidence>
<evidence type="ECO:0000256" key="1">
    <source>
        <dbReference type="SAM" id="MobiDB-lite"/>
    </source>
</evidence>
<protein>
    <submittedName>
        <fullName evidence="2">Uncharacterized protein</fullName>
    </submittedName>
</protein>
<dbReference type="AlphaFoldDB" id="G3IA00"/>
<proteinExistence type="predicted"/>
<gene>
    <name evidence="2" type="ORF">I79_020414</name>
</gene>
<organism evidence="2 3">
    <name type="scientific">Cricetulus griseus</name>
    <name type="common">Chinese hamster</name>
    <name type="synonym">Cricetulus barabensis griseus</name>
    <dbReference type="NCBI Taxonomy" id="10029"/>
    <lineage>
        <taxon>Eukaryota</taxon>
        <taxon>Metazoa</taxon>
        <taxon>Chordata</taxon>
        <taxon>Craniata</taxon>
        <taxon>Vertebrata</taxon>
        <taxon>Euteleostomi</taxon>
        <taxon>Mammalia</taxon>
        <taxon>Eutheria</taxon>
        <taxon>Euarchontoglires</taxon>
        <taxon>Glires</taxon>
        <taxon>Rodentia</taxon>
        <taxon>Myomorpha</taxon>
        <taxon>Muroidea</taxon>
        <taxon>Cricetidae</taxon>
        <taxon>Cricetinae</taxon>
        <taxon>Cricetulus</taxon>
    </lineage>
</organism>
<dbReference type="EMBL" id="JH001655">
    <property type="protein sequence ID" value="EGW12922.1"/>
    <property type="molecule type" value="Genomic_DNA"/>
</dbReference>
<name>G3IA00_CRIGR</name>
<sequence>MALPHREPEPGPQGRWEEAPPEVRIPVPDIKPSGMFPREGGAKPEPDCQRQASARKSKAVHPRKLGLPTRAPRLLAGARGAGRPPRLRTRRALVRKARGCFSIFDR</sequence>
<reference evidence="3" key="1">
    <citation type="journal article" date="2011" name="Nat. Biotechnol.">
        <title>The genomic sequence of the Chinese hamster ovary (CHO)-K1 cell line.</title>
        <authorList>
            <person name="Xu X."/>
            <person name="Nagarajan H."/>
            <person name="Lewis N.E."/>
            <person name="Pan S."/>
            <person name="Cai Z."/>
            <person name="Liu X."/>
            <person name="Chen W."/>
            <person name="Xie M."/>
            <person name="Wang W."/>
            <person name="Hammond S."/>
            <person name="Andersen M.R."/>
            <person name="Neff N."/>
            <person name="Passarelli B."/>
            <person name="Koh W."/>
            <person name="Fan H.C."/>
            <person name="Wang J."/>
            <person name="Gui Y."/>
            <person name="Lee K.H."/>
            <person name="Betenbaugh M.J."/>
            <person name="Quake S.R."/>
            <person name="Famili I."/>
            <person name="Palsson B.O."/>
            <person name="Wang J."/>
        </authorList>
    </citation>
    <scope>NUCLEOTIDE SEQUENCE [LARGE SCALE GENOMIC DNA]</scope>
    <source>
        <strain evidence="3">CHO K1 cell line</strain>
    </source>
</reference>
<evidence type="ECO:0000313" key="2">
    <source>
        <dbReference type="EMBL" id="EGW12922.1"/>
    </source>
</evidence>
<dbReference type="Proteomes" id="UP000001075">
    <property type="component" value="Unassembled WGS sequence"/>
</dbReference>
<dbReference type="InParanoid" id="G3IA00"/>
<feature type="compositionally biased region" description="Basic residues" evidence="1">
    <location>
        <begin position="53"/>
        <end position="64"/>
    </location>
</feature>
<feature type="region of interest" description="Disordered" evidence="1">
    <location>
        <begin position="1"/>
        <end position="69"/>
    </location>
</feature>